<comment type="caution">
    <text evidence="1">The sequence shown here is derived from an EMBL/GenBank/DDBJ whole genome shotgun (WGS) entry which is preliminary data.</text>
</comment>
<organism evidence="1 2">
    <name type="scientific">Austropuccinia psidii MF-1</name>
    <dbReference type="NCBI Taxonomy" id="1389203"/>
    <lineage>
        <taxon>Eukaryota</taxon>
        <taxon>Fungi</taxon>
        <taxon>Dikarya</taxon>
        <taxon>Basidiomycota</taxon>
        <taxon>Pucciniomycotina</taxon>
        <taxon>Pucciniomycetes</taxon>
        <taxon>Pucciniales</taxon>
        <taxon>Sphaerophragmiaceae</taxon>
        <taxon>Austropuccinia</taxon>
    </lineage>
</organism>
<protein>
    <submittedName>
        <fullName evidence="1">Uncharacterized protein</fullName>
    </submittedName>
</protein>
<dbReference type="EMBL" id="AVOT02064163">
    <property type="protein sequence ID" value="MBW0556635.1"/>
    <property type="molecule type" value="Genomic_DNA"/>
</dbReference>
<dbReference type="Proteomes" id="UP000765509">
    <property type="component" value="Unassembled WGS sequence"/>
</dbReference>
<reference evidence="1" key="1">
    <citation type="submission" date="2021-03" db="EMBL/GenBank/DDBJ databases">
        <title>Draft genome sequence of rust myrtle Austropuccinia psidii MF-1, a brazilian biotype.</title>
        <authorList>
            <person name="Quecine M.C."/>
            <person name="Pachon D.M.R."/>
            <person name="Bonatelli M.L."/>
            <person name="Correr F.H."/>
            <person name="Franceschini L.M."/>
            <person name="Leite T.F."/>
            <person name="Margarido G.R.A."/>
            <person name="Almeida C.A."/>
            <person name="Ferrarezi J.A."/>
            <person name="Labate C.A."/>
        </authorList>
    </citation>
    <scope>NUCLEOTIDE SEQUENCE</scope>
    <source>
        <strain evidence="1">MF-1</strain>
    </source>
</reference>
<accession>A0A9Q3J5H2</accession>
<proteinExistence type="predicted"/>
<evidence type="ECO:0000313" key="1">
    <source>
        <dbReference type="EMBL" id="MBW0556635.1"/>
    </source>
</evidence>
<gene>
    <name evidence="1" type="ORF">O181_096350</name>
</gene>
<name>A0A9Q3J5H2_9BASI</name>
<evidence type="ECO:0000313" key="2">
    <source>
        <dbReference type="Proteomes" id="UP000765509"/>
    </source>
</evidence>
<sequence length="102" mass="11627">METCAVSKLEDWKELPVEKKPSSNTQAISEEHPEIFKEEEIKESEEKVEIQEELASNAEEDIKPKSKEINFTGVRPQEEKIGILVTKYLTPSTVIISGILRK</sequence>
<keyword evidence="2" id="KW-1185">Reference proteome</keyword>
<dbReference type="AlphaFoldDB" id="A0A9Q3J5H2"/>